<evidence type="ECO:0000256" key="2">
    <source>
        <dbReference type="PROSITE-ProRule" id="PRU00708"/>
    </source>
</evidence>
<comment type="caution">
    <text evidence="3">The sequence shown here is derived from an EMBL/GenBank/DDBJ whole genome shotgun (WGS) entry which is preliminary data.</text>
</comment>
<protein>
    <submittedName>
        <fullName evidence="3">Pentatricopeptide repeat</fullName>
    </submittedName>
</protein>
<dbReference type="Proteomes" id="UP001370490">
    <property type="component" value="Unassembled WGS sequence"/>
</dbReference>
<dbReference type="AlphaFoldDB" id="A0AAN8UFC2"/>
<dbReference type="PROSITE" id="PS51375">
    <property type="entry name" value="PPR"/>
    <property type="match status" value="2"/>
</dbReference>
<evidence type="ECO:0000313" key="3">
    <source>
        <dbReference type="EMBL" id="KAK6911734.1"/>
    </source>
</evidence>
<proteinExistence type="predicted"/>
<dbReference type="PANTHER" id="PTHR47926">
    <property type="entry name" value="PENTATRICOPEPTIDE REPEAT-CONTAINING PROTEIN"/>
    <property type="match status" value="1"/>
</dbReference>
<dbReference type="InterPro" id="IPR046960">
    <property type="entry name" value="PPR_At4g14850-like_plant"/>
</dbReference>
<dbReference type="PANTHER" id="PTHR47926:SF347">
    <property type="entry name" value="PENTATRICOPEPTIDE REPEAT-CONTAINING PROTEIN"/>
    <property type="match status" value="1"/>
</dbReference>
<dbReference type="InterPro" id="IPR046848">
    <property type="entry name" value="E_motif"/>
</dbReference>
<feature type="non-terminal residue" evidence="3">
    <location>
        <position position="453"/>
    </location>
</feature>
<evidence type="ECO:0000313" key="4">
    <source>
        <dbReference type="Proteomes" id="UP001370490"/>
    </source>
</evidence>
<dbReference type="Pfam" id="PF01535">
    <property type="entry name" value="PPR"/>
    <property type="match status" value="5"/>
</dbReference>
<dbReference type="Pfam" id="PF13041">
    <property type="entry name" value="PPR_2"/>
    <property type="match status" value="1"/>
</dbReference>
<keyword evidence="1" id="KW-0677">Repeat</keyword>
<name>A0AAN8UFC2_9MAGN</name>
<gene>
    <name evidence="3" type="ORF">RJ641_023827</name>
</gene>
<feature type="repeat" description="PPR" evidence="2">
    <location>
        <begin position="322"/>
        <end position="356"/>
    </location>
</feature>
<dbReference type="GO" id="GO:0009451">
    <property type="term" value="P:RNA modification"/>
    <property type="evidence" value="ECO:0007669"/>
    <property type="project" value="InterPro"/>
</dbReference>
<evidence type="ECO:0000256" key="1">
    <source>
        <dbReference type="ARBA" id="ARBA00022737"/>
    </source>
</evidence>
<dbReference type="InterPro" id="IPR011990">
    <property type="entry name" value="TPR-like_helical_dom_sf"/>
</dbReference>
<accession>A0AAN8UFC2</accession>
<organism evidence="3 4">
    <name type="scientific">Dillenia turbinata</name>
    <dbReference type="NCBI Taxonomy" id="194707"/>
    <lineage>
        <taxon>Eukaryota</taxon>
        <taxon>Viridiplantae</taxon>
        <taxon>Streptophyta</taxon>
        <taxon>Embryophyta</taxon>
        <taxon>Tracheophyta</taxon>
        <taxon>Spermatophyta</taxon>
        <taxon>Magnoliopsida</taxon>
        <taxon>eudicotyledons</taxon>
        <taxon>Gunneridae</taxon>
        <taxon>Pentapetalae</taxon>
        <taxon>Dilleniales</taxon>
        <taxon>Dilleniaceae</taxon>
        <taxon>Dillenia</taxon>
    </lineage>
</organism>
<dbReference type="Gene3D" id="1.25.40.10">
    <property type="entry name" value="Tetratricopeptide repeat domain"/>
    <property type="match status" value="3"/>
</dbReference>
<sequence length="453" mass="51037">VVTSSQPFPIASANPLEFRRFQSQILQCSSVFQLPIENSNPRLSIYSDRLLNEVKIETFHARAIKDGSAQILQMGNYLLDLYAKFQNMGEARKLFDEFSERDVRSWTTLISGFARIGSSNMHKEFSYAERLLEMMGERNTVSVNVIIGAYMQMGDVEKSLDLFRKMSSKEAASWNTVIHRLIRSGYEKVALELLYIMVDTGVAMDERTFSIAFMLASSLSDLKLGREMHGKVIRAGIHNHEFIKTSIVDMYCKCGQMETASVLFDIFSHDSGRRKSSMISSGGAMTYIILWSSLVSGYVKNARYVDAFKVFTTMILKQVAVDVYTLTSLVSACANAGNLELGRQIHAYIQKIGHKLDDFLASSLVDMYSKCGNLNEARVLFSQTPTCNVVIWTSIICGCALHEHQEANWISEILLKLEPFDADSYVLTSNICAASQRWEESAKMRSLMQDRGI</sequence>
<dbReference type="GO" id="GO:0003723">
    <property type="term" value="F:RNA binding"/>
    <property type="evidence" value="ECO:0007669"/>
    <property type="project" value="InterPro"/>
</dbReference>
<dbReference type="EMBL" id="JBAMMX010000028">
    <property type="protein sequence ID" value="KAK6911734.1"/>
    <property type="molecule type" value="Genomic_DNA"/>
</dbReference>
<keyword evidence="4" id="KW-1185">Reference proteome</keyword>
<dbReference type="Pfam" id="PF20431">
    <property type="entry name" value="E_motif"/>
    <property type="match status" value="1"/>
</dbReference>
<reference evidence="3 4" key="1">
    <citation type="submission" date="2023-12" db="EMBL/GenBank/DDBJ databases">
        <title>A high-quality genome assembly for Dillenia turbinata (Dilleniales).</title>
        <authorList>
            <person name="Chanderbali A."/>
        </authorList>
    </citation>
    <scope>NUCLEOTIDE SEQUENCE [LARGE SCALE GENOMIC DNA]</scope>
    <source>
        <strain evidence="3">LSX21</strain>
        <tissue evidence="3">Leaf</tissue>
    </source>
</reference>
<feature type="non-terminal residue" evidence="3">
    <location>
        <position position="1"/>
    </location>
</feature>
<dbReference type="NCBIfam" id="TIGR00756">
    <property type="entry name" value="PPR"/>
    <property type="match status" value="2"/>
</dbReference>
<feature type="repeat" description="PPR" evidence="2">
    <location>
        <begin position="139"/>
        <end position="173"/>
    </location>
</feature>
<dbReference type="InterPro" id="IPR002885">
    <property type="entry name" value="PPR_rpt"/>
</dbReference>